<feature type="non-terminal residue" evidence="1">
    <location>
        <position position="121"/>
    </location>
</feature>
<reference evidence="3" key="1">
    <citation type="submission" date="2012-12" db="EMBL/GenBank/DDBJ databases">
        <authorList>
            <person name="Hellsten U."/>
            <person name="Grimwood J."/>
            <person name="Chapman J.A."/>
            <person name="Shapiro H."/>
            <person name="Aerts A."/>
            <person name="Otillar R.P."/>
            <person name="Terry A.Y."/>
            <person name="Boore J.L."/>
            <person name="Simakov O."/>
            <person name="Marletaz F."/>
            <person name="Cho S.-J."/>
            <person name="Edsinger-Gonzales E."/>
            <person name="Havlak P."/>
            <person name="Kuo D.-H."/>
            <person name="Larsson T."/>
            <person name="Lv J."/>
            <person name="Arendt D."/>
            <person name="Savage R."/>
            <person name="Osoegawa K."/>
            <person name="de Jong P."/>
            <person name="Lindberg D.R."/>
            <person name="Seaver E.C."/>
            <person name="Weisblat D.A."/>
            <person name="Putnam N.H."/>
            <person name="Grigoriev I.V."/>
            <person name="Rokhsar D.S."/>
        </authorList>
    </citation>
    <scope>NUCLEOTIDE SEQUENCE</scope>
    <source>
        <strain evidence="3">I ESC-2004</strain>
    </source>
</reference>
<dbReference type="HOGENOM" id="CLU_000680_17_2_1"/>
<keyword evidence="3" id="KW-1185">Reference proteome</keyword>
<dbReference type="STRING" id="283909.R7ULJ7"/>
<feature type="non-terminal residue" evidence="1">
    <location>
        <position position="1"/>
    </location>
</feature>
<reference evidence="2" key="3">
    <citation type="submission" date="2015-06" db="UniProtKB">
        <authorList>
            <consortium name="EnsemblMetazoa"/>
        </authorList>
    </citation>
    <scope>IDENTIFICATION</scope>
</reference>
<gene>
    <name evidence="1" type="ORF">CAPTEDRAFT_71521</name>
</gene>
<proteinExistence type="predicted"/>
<reference evidence="1 3" key="2">
    <citation type="journal article" date="2013" name="Nature">
        <title>Insights into bilaterian evolution from three spiralian genomes.</title>
        <authorList>
            <person name="Simakov O."/>
            <person name="Marletaz F."/>
            <person name="Cho S.J."/>
            <person name="Edsinger-Gonzales E."/>
            <person name="Havlak P."/>
            <person name="Hellsten U."/>
            <person name="Kuo D.H."/>
            <person name="Larsson T."/>
            <person name="Lv J."/>
            <person name="Arendt D."/>
            <person name="Savage R."/>
            <person name="Osoegawa K."/>
            <person name="de Jong P."/>
            <person name="Grimwood J."/>
            <person name="Chapman J.A."/>
            <person name="Shapiro H."/>
            <person name="Aerts A."/>
            <person name="Otillar R.P."/>
            <person name="Terry A.Y."/>
            <person name="Boore J.L."/>
            <person name="Grigoriev I.V."/>
            <person name="Lindberg D.R."/>
            <person name="Seaver E.C."/>
            <person name="Weisblat D.A."/>
            <person name="Putnam N.H."/>
            <person name="Rokhsar D.S."/>
        </authorList>
    </citation>
    <scope>NUCLEOTIDE SEQUENCE</scope>
    <source>
        <strain evidence="1 3">I ESC-2004</strain>
    </source>
</reference>
<dbReference type="OrthoDB" id="6760512at2759"/>
<dbReference type="PANTHER" id="PTHR19446">
    <property type="entry name" value="REVERSE TRANSCRIPTASES"/>
    <property type="match status" value="1"/>
</dbReference>
<dbReference type="EnsemblMetazoa" id="CapteT71521">
    <property type="protein sequence ID" value="CapteP71521"/>
    <property type="gene ID" value="CapteG71521"/>
</dbReference>
<accession>R7ULJ7</accession>
<dbReference type="EMBL" id="AMQN01044645">
    <property type="status" value="NOT_ANNOTATED_CDS"/>
    <property type="molecule type" value="Genomic_DNA"/>
</dbReference>
<evidence type="ECO:0000313" key="1">
    <source>
        <dbReference type="EMBL" id="ELU04812.1"/>
    </source>
</evidence>
<dbReference type="OMA" id="CEKHRTL"/>
<organism evidence="1">
    <name type="scientific">Capitella teleta</name>
    <name type="common">Polychaete worm</name>
    <dbReference type="NCBI Taxonomy" id="283909"/>
    <lineage>
        <taxon>Eukaryota</taxon>
        <taxon>Metazoa</taxon>
        <taxon>Spiralia</taxon>
        <taxon>Lophotrochozoa</taxon>
        <taxon>Annelida</taxon>
        <taxon>Polychaeta</taxon>
        <taxon>Sedentaria</taxon>
        <taxon>Scolecida</taxon>
        <taxon>Capitellidae</taxon>
        <taxon>Capitella</taxon>
    </lineage>
</organism>
<evidence type="ECO:0000313" key="2">
    <source>
        <dbReference type="EnsemblMetazoa" id="CapteP71521"/>
    </source>
</evidence>
<dbReference type="EMBL" id="KB302104">
    <property type="protein sequence ID" value="ELU04812.1"/>
    <property type="molecule type" value="Genomic_DNA"/>
</dbReference>
<protein>
    <submittedName>
        <fullName evidence="1 2">Uncharacterized protein</fullName>
    </submittedName>
</protein>
<dbReference type="Proteomes" id="UP000014760">
    <property type="component" value="Unassembled WGS sequence"/>
</dbReference>
<dbReference type="AlphaFoldDB" id="R7ULJ7"/>
<name>R7ULJ7_CAPTE</name>
<dbReference type="SUPFAM" id="SSF56672">
    <property type="entry name" value="DNA/RNA polymerases"/>
    <property type="match status" value="1"/>
</dbReference>
<evidence type="ECO:0000313" key="3">
    <source>
        <dbReference type="Proteomes" id="UP000014760"/>
    </source>
</evidence>
<dbReference type="InterPro" id="IPR043502">
    <property type="entry name" value="DNA/RNA_pol_sf"/>
</dbReference>
<sequence>KLTKILNKIYDTGNIPKDLLKSVSIALLKKPGATECDHHRTISLMSHITKILLRIIMMWNRNKIKQEVAEEQCGFVESKGTRNAIYILRMLSKRAIERQNDLYLCFIDYTKEFDTINHELL</sequence>